<dbReference type="InterPro" id="IPR011992">
    <property type="entry name" value="EF-hand-dom_pair"/>
</dbReference>
<proteinExistence type="predicted"/>
<dbReference type="SMART" id="SM00054">
    <property type="entry name" value="EFh"/>
    <property type="match status" value="3"/>
</dbReference>
<evidence type="ECO:0000313" key="6">
    <source>
        <dbReference type="Proteomes" id="UP001249851"/>
    </source>
</evidence>
<keyword evidence="1" id="KW-0677">Repeat</keyword>
<dbReference type="CDD" id="cd00051">
    <property type="entry name" value="EFh"/>
    <property type="match status" value="1"/>
</dbReference>
<gene>
    <name evidence="5" type="ORF">P5673_023329</name>
</gene>
<protein>
    <submittedName>
        <fullName evidence="5">Calmodulin</fullName>
    </submittedName>
</protein>
<dbReference type="PANTHER" id="PTHR23048">
    <property type="entry name" value="MYOSIN LIGHT CHAIN 1, 3"/>
    <property type="match status" value="1"/>
</dbReference>
<dbReference type="InterPro" id="IPR018247">
    <property type="entry name" value="EF_Hand_1_Ca_BS"/>
</dbReference>
<comment type="caution">
    <text evidence="5">The sequence shown here is derived from an EMBL/GenBank/DDBJ whole genome shotgun (WGS) entry which is preliminary data.</text>
</comment>
<dbReference type="FunFam" id="1.10.238.10:FF:000178">
    <property type="entry name" value="Calmodulin-2 A"/>
    <property type="match status" value="1"/>
</dbReference>
<feature type="domain" description="EF-hand" evidence="4">
    <location>
        <begin position="9"/>
        <end position="44"/>
    </location>
</feature>
<dbReference type="PROSITE" id="PS00018">
    <property type="entry name" value="EF_HAND_1"/>
    <property type="match status" value="2"/>
</dbReference>
<dbReference type="Pfam" id="PF13499">
    <property type="entry name" value="EF-hand_7"/>
    <property type="match status" value="2"/>
</dbReference>
<dbReference type="InterPro" id="IPR050230">
    <property type="entry name" value="CALM/Myosin/TropC-like"/>
</dbReference>
<feature type="domain" description="EF-hand" evidence="4">
    <location>
        <begin position="82"/>
        <end position="117"/>
    </location>
</feature>
<accession>A0AAD9UYW4</accession>
<dbReference type="PANTHER" id="PTHR23048:SF0">
    <property type="entry name" value="CALMODULIN LIKE 3"/>
    <property type="match status" value="1"/>
</dbReference>
<reference evidence="5" key="1">
    <citation type="journal article" date="2023" name="G3 (Bethesda)">
        <title>Whole genome assembly and annotation of the endangered Caribbean coral Acropora cervicornis.</title>
        <authorList>
            <person name="Selwyn J.D."/>
            <person name="Vollmer S.V."/>
        </authorList>
    </citation>
    <scope>NUCLEOTIDE SEQUENCE</scope>
    <source>
        <strain evidence="5">K2</strain>
    </source>
</reference>
<dbReference type="AlphaFoldDB" id="A0AAD9UYW4"/>
<keyword evidence="6" id="KW-1185">Reference proteome</keyword>
<name>A0AAD9UYW4_ACRCE</name>
<dbReference type="EMBL" id="JARQWQ010000065">
    <property type="protein sequence ID" value="KAK2554986.1"/>
    <property type="molecule type" value="Genomic_DNA"/>
</dbReference>
<keyword evidence="2" id="KW-0106">Calcium</keyword>
<evidence type="ECO:0000256" key="3">
    <source>
        <dbReference type="SAM" id="MobiDB-lite"/>
    </source>
</evidence>
<dbReference type="PROSITE" id="PS50222">
    <property type="entry name" value="EF_HAND_2"/>
    <property type="match status" value="3"/>
</dbReference>
<sequence>MPQEKLSKEQIEEYKDAFYLFDRDNNGYITTKELGSVMRTLGFNPNEENLQQMIFTVDYDGDGMLNFEEYIQLMEQQKTPEEIEDNIVQAFRVFDCDNKGYIESADLRELLENMDWKISDDEVKDLINRTNLREDRRISLEEFALLVEADGLPPAPPPDGENNNEDDDSL</sequence>
<dbReference type="Gene3D" id="1.10.238.10">
    <property type="entry name" value="EF-hand"/>
    <property type="match status" value="2"/>
</dbReference>
<dbReference type="Proteomes" id="UP001249851">
    <property type="component" value="Unassembled WGS sequence"/>
</dbReference>
<reference evidence="5" key="2">
    <citation type="journal article" date="2023" name="Science">
        <title>Genomic signatures of disease resistance in endangered staghorn corals.</title>
        <authorList>
            <person name="Vollmer S.V."/>
            <person name="Selwyn J.D."/>
            <person name="Despard B.A."/>
            <person name="Roesel C.L."/>
        </authorList>
    </citation>
    <scope>NUCLEOTIDE SEQUENCE</scope>
    <source>
        <strain evidence="5">K2</strain>
    </source>
</reference>
<feature type="domain" description="EF-hand" evidence="4">
    <location>
        <begin position="45"/>
        <end position="80"/>
    </location>
</feature>
<dbReference type="GO" id="GO:0016460">
    <property type="term" value="C:myosin II complex"/>
    <property type="evidence" value="ECO:0007669"/>
    <property type="project" value="TreeGrafter"/>
</dbReference>
<evidence type="ECO:0000256" key="1">
    <source>
        <dbReference type="ARBA" id="ARBA00022737"/>
    </source>
</evidence>
<evidence type="ECO:0000259" key="4">
    <source>
        <dbReference type="PROSITE" id="PS50222"/>
    </source>
</evidence>
<feature type="region of interest" description="Disordered" evidence="3">
    <location>
        <begin position="148"/>
        <end position="170"/>
    </location>
</feature>
<dbReference type="InterPro" id="IPR002048">
    <property type="entry name" value="EF_hand_dom"/>
</dbReference>
<evidence type="ECO:0000256" key="2">
    <source>
        <dbReference type="ARBA" id="ARBA00022837"/>
    </source>
</evidence>
<organism evidence="5 6">
    <name type="scientific">Acropora cervicornis</name>
    <name type="common">Staghorn coral</name>
    <dbReference type="NCBI Taxonomy" id="6130"/>
    <lineage>
        <taxon>Eukaryota</taxon>
        <taxon>Metazoa</taxon>
        <taxon>Cnidaria</taxon>
        <taxon>Anthozoa</taxon>
        <taxon>Hexacorallia</taxon>
        <taxon>Scleractinia</taxon>
        <taxon>Astrocoeniina</taxon>
        <taxon>Acroporidae</taxon>
        <taxon>Acropora</taxon>
    </lineage>
</organism>
<dbReference type="SUPFAM" id="SSF47473">
    <property type="entry name" value="EF-hand"/>
    <property type="match status" value="1"/>
</dbReference>
<dbReference type="GO" id="GO:0005509">
    <property type="term" value="F:calcium ion binding"/>
    <property type="evidence" value="ECO:0007669"/>
    <property type="project" value="InterPro"/>
</dbReference>
<evidence type="ECO:0000313" key="5">
    <source>
        <dbReference type="EMBL" id="KAK2554986.1"/>
    </source>
</evidence>